<keyword evidence="2" id="KW-1185">Reference proteome</keyword>
<organism evidence="1 2">
    <name type="scientific">Portunus trituberculatus</name>
    <name type="common">Swimming crab</name>
    <name type="synonym">Neptunus trituberculatus</name>
    <dbReference type="NCBI Taxonomy" id="210409"/>
    <lineage>
        <taxon>Eukaryota</taxon>
        <taxon>Metazoa</taxon>
        <taxon>Ecdysozoa</taxon>
        <taxon>Arthropoda</taxon>
        <taxon>Crustacea</taxon>
        <taxon>Multicrustacea</taxon>
        <taxon>Malacostraca</taxon>
        <taxon>Eumalacostraca</taxon>
        <taxon>Eucarida</taxon>
        <taxon>Decapoda</taxon>
        <taxon>Pleocyemata</taxon>
        <taxon>Brachyura</taxon>
        <taxon>Eubrachyura</taxon>
        <taxon>Portunoidea</taxon>
        <taxon>Portunidae</taxon>
        <taxon>Portuninae</taxon>
        <taxon>Portunus</taxon>
    </lineage>
</organism>
<evidence type="ECO:0000313" key="2">
    <source>
        <dbReference type="Proteomes" id="UP000324222"/>
    </source>
</evidence>
<gene>
    <name evidence="1" type="ORF">E2C01_079738</name>
</gene>
<protein>
    <submittedName>
        <fullName evidence="1">Uncharacterized protein</fullName>
    </submittedName>
</protein>
<accession>A0A5B7IHN3</accession>
<name>A0A5B7IHN3_PORTR</name>
<dbReference type="Proteomes" id="UP000324222">
    <property type="component" value="Unassembled WGS sequence"/>
</dbReference>
<sequence length="16" mass="1726">MPGTLTWPFSVMGQAC</sequence>
<reference evidence="1 2" key="1">
    <citation type="submission" date="2019-05" db="EMBL/GenBank/DDBJ databases">
        <title>Another draft genome of Portunus trituberculatus and its Hox gene families provides insights of decapod evolution.</title>
        <authorList>
            <person name="Jeong J.-H."/>
            <person name="Song I."/>
            <person name="Kim S."/>
            <person name="Choi T."/>
            <person name="Kim D."/>
            <person name="Ryu S."/>
            <person name="Kim W."/>
        </authorList>
    </citation>
    <scope>NUCLEOTIDE SEQUENCE [LARGE SCALE GENOMIC DNA]</scope>
    <source>
        <tissue evidence="1">Muscle</tissue>
    </source>
</reference>
<dbReference type="EMBL" id="VSRR010066987">
    <property type="protein sequence ID" value="MPC84981.1"/>
    <property type="molecule type" value="Genomic_DNA"/>
</dbReference>
<dbReference type="AlphaFoldDB" id="A0A5B7IHN3"/>
<comment type="caution">
    <text evidence="1">The sequence shown here is derived from an EMBL/GenBank/DDBJ whole genome shotgun (WGS) entry which is preliminary data.</text>
</comment>
<proteinExistence type="predicted"/>
<evidence type="ECO:0000313" key="1">
    <source>
        <dbReference type="EMBL" id="MPC84981.1"/>
    </source>
</evidence>